<accession>A0A0U5B1G7</accession>
<protein>
    <submittedName>
        <fullName evidence="1">Sirohydrochlorin cobaltochelatase</fullName>
    </submittedName>
</protein>
<organism evidence="1 2">
    <name type="scientific">Aneurinibacillus soli</name>
    <dbReference type="NCBI Taxonomy" id="1500254"/>
    <lineage>
        <taxon>Bacteria</taxon>
        <taxon>Bacillati</taxon>
        <taxon>Bacillota</taxon>
        <taxon>Bacilli</taxon>
        <taxon>Bacillales</taxon>
        <taxon>Paenibacillaceae</taxon>
        <taxon>Aneurinibacillus group</taxon>
        <taxon>Aneurinibacillus</taxon>
    </lineage>
</organism>
<dbReference type="Gene3D" id="3.40.50.1400">
    <property type="match status" value="2"/>
</dbReference>
<dbReference type="InterPro" id="IPR002762">
    <property type="entry name" value="CbiX-like"/>
</dbReference>
<dbReference type="Proteomes" id="UP000217696">
    <property type="component" value="Chromosome"/>
</dbReference>
<sequence length="249" mass="27902">MKQGVVIIAHGSRRSEWNELVEKTATQLDSSVPIEVAFLGMVEGKSIADSIRKLEEKGVQRIVAIPLFISSGSTHLSEIRYMLGITDTCAVPTDLERITLRPGTTIIWAAPMDAHPCIRTLLRKRVCELSVRPEEEALLLVAHGSEEPGYQEQWEGLLQELAISLRDEVGLRAATYGTFHPDNVRQQAYRLAEKYQPLVIPLFLSSGYYTETAIPQRLAGIPVRYDGRAYLPDPNVTKWLNITIKTYIS</sequence>
<dbReference type="GO" id="GO:0016829">
    <property type="term" value="F:lyase activity"/>
    <property type="evidence" value="ECO:0007669"/>
    <property type="project" value="InterPro"/>
</dbReference>
<dbReference type="RefSeq" id="WP_096467470.1">
    <property type="nucleotide sequence ID" value="NZ_AP017312.1"/>
</dbReference>
<dbReference type="SUPFAM" id="SSF53800">
    <property type="entry name" value="Chelatase"/>
    <property type="match status" value="1"/>
</dbReference>
<dbReference type="EMBL" id="AP017312">
    <property type="protein sequence ID" value="BAU29829.1"/>
    <property type="molecule type" value="Genomic_DNA"/>
</dbReference>
<dbReference type="Pfam" id="PF01903">
    <property type="entry name" value="CbiX"/>
    <property type="match status" value="1"/>
</dbReference>
<evidence type="ECO:0000313" key="2">
    <source>
        <dbReference type="Proteomes" id="UP000217696"/>
    </source>
</evidence>
<dbReference type="KEGG" id="asoc:CB4_04083"/>
<name>A0A0U5B1G7_9BACL</name>
<dbReference type="PANTHER" id="PTHR33542">
    <property type="entry name" value="SIROHYDROCHLORIN FERROCHELATASE, CHLOROPLASTIC"/>
    <property type="match status" value="1"/>
</dbReference>
<keyword evidence="2" id="KW-1185">Reference proteome</keyword>
<evidence type="ECO:0000313" key="1">
    <source>
        <dbReference type="EMBL" id="BAU29829.1"/>
    </source>
</evidence>
<dbReference type="PANTHER" id="PTHR33542:SF3">
    <property type="entry name" value="SIROHYDROCHLORIN FERROCHELATASE, CHLOROPLASTIC"/>
    <property type="match status" value="1"/>
</dbReference>
<proteinExistence type="predicted"/>
<dbReference type="AlphaFoldDB" id="A0A0U5B1G7"/>
<dbReference type="OrthoDB" id="1489951at2"/>
<gene>
    <name evidence="1" type="ORF">CB4_04083</name>
</gene>
<dbReference type="InterPro" id="IPR050963">
    <property type="entry name" value="Sirohydro_Cobaltochel/CbiX"/>
</dbReference>
<reference evidence="1 2" key="1">
    <citation type="submission" date="2015-12" db="EMBL/GenBank/DDBJ databases">
        <title>Genome sequence of Aneurinibacillus soli.</title>
        <authorList>
            <person name="Lee J.S."/>
            <person name="Lee K.C."/>
            <person name="Kim K.K."/>
            <person name="Lee B.W."/>
        </authorList>
    </citation>
    <scope>NUCLEOTIDE SEQUENCE [LARGE SCALE GENOMIC DNA]</scope>
    <source>
        <strain evidence="1 2">CB4</strain>
    </source>
</reference>
<dbReference type="CDD" id="cd03416">
    <property type="entry name" value="CbiX_SirB_N"/>
    <property type="match status" value="1"/>
</dbReference>